<name>A0A518DUE6_9BACT</name>
<evidence type="ECO:0000313" key="3">
    <source>
        <dbReference type="EMBL" id="QDU95456.1"/>
    </source>
</evidence>
<dbReference type="RefSeq" id="WP_145054194.1">
    <property type="nucleotide sequence ID" value="NZ_CP036433.1"/>
</dbReference>
<gene>
    <name evidence="3" type="ORF">Pla8534_32710</name>
</gene>
<dbReference type="AlphaFoldDB" id="A0A518DUE6"/>
<dbReference type="PANTHER" id="PTHR33371">
    <property type="entry name" value="INTERMEMBRANE PHOSPHOLIPID TRANSPORT SYSTEM BINDING PROTEIN MLAD-RELATED"/>
    <property type="match status" value="1"/>
</dbReference>
<reference evidence="3 4" key="1">
    <citation type="submission" date="2019-02" db="EMBL/GenBank/DDBJ databases">
        <title>Deep-cultivation of Planctomycetes and their phenomic and genomic characterization uncovers novel biology.</title>
        <authorList>
            <person name="Wiegand S."/>
            <person name="Jogler M."/>
            <person name="Boedeker C."/>
            <person name="Pinto D."/>
            <person name="Vollmers J."/>
            <person name="Rivas-Marin E."/>
            <person name="Kohn T."/>
            <person name="Peeters S.H."/>
            <person name="Heuer A."/>
            <person name="Rast P."/>
            <person name="Oberbeckmann S."/>
            <person name="Bunk B."/>
            <person name="Jeske O."/>
            <person name="Meyerdierks A."/>
            <person name="Storesund J.E."/>
            <person name="Kallscheuer N."/>
            <person name="Luecker S."/>
            <person name="Lage O.M."/>
            <person name="Pohl T."/>
            <person name="Merkel B.J."/>
            <person name="Hornburger P."/>
            <person name="Mueller R.-W."/>
            <person name="Bruemmer F."/>
            <person name="Labrenz M."/>
            <person name="Spormann A.M."/>
            <person name="Op den Camp H."/>
            <person name="Overmann J."/>
            <person name="Amann R."/>
            <person name="Jetten M.S.M."/>
            <person name="Mascher T."/>
            <person name="Medema M.H."/>
            <person name="Devos D.P."/>
            <person name="Kaster A.-K."/>
            <person name="Ovreas L."/>
            <person name="Rohde M."/>
            <person name="Galperin M.Y."/>
            <person name="Jogler C."/>
        </authorList>
    </citation>
    <scope>NUCLEOTIDE SEQUENCE [LARGE SCALE GENOMIC DNA]</scope>
    <source>
        <strain evidence="3 4">Pla85_3_4</strain>
    </source>
</reference>
<evidence type="ECO:0000256" key="1">
    <source>
        <dbReference type="SAM" id="Phobius"/>
    </source>
</evidence>
<dbReference type="EMBL" id="CP036433">
    <property type="protein sequence ID" value="QDU95456.1"/>
    <property type="molecule type" value="Genomic_DNA"/>
</dbReference>
<keyword evidence="4" id="KW-1185">Reference proteome</keyword>
<dbReference type="InterPro" id="IPR052336">
    <property type="entry name" value="MlaD_Phospholipid_Transporter"/>
</dbReference>
<dbReference type="KEGG" id="lcre:Pla8534_32710"/>
<evidence type="ECO:0000259" key="2">
    <source>
        <dbReference type="Pfam" id="PF02470"/>
    </source>
</evidence>
<dbReference type="Pfam" id="PF02470">
    <property type="entry name" value="MlaD"/>
    <property type="match status" value="1"/>
</dbReference>
<dbReference type="Proteomes" id="UP000317648">
    <property type="component" value="Chromosome"/>
</dbReference>
<keyword evidence="1" id="KW-0812">Transmembrane</keyword>
<keyword evidence="1" id="KW-1133">Transmembrane helix</keyword>
<dbReference type="InterPro" id="IPR003399">
    <property type="entry name" value="Mce/MlaD"/>
</dbReference>
<organism evidence="3 4">
    <name type="scientific">Lignipirellula cremea</name>
    <dbReference type="NCBI Taxonomy" id="2528010"/>
    <lineage>
        <taxon>Bacteria</taxon>
        <taxon>Pseudomonadati</taxon>
        <taxon>Planctomycetota</taxon>
        <taxon>Planctomycetia</taxon>
        <taxon>Pirellulales</taxon>
        <taxon>Pirellulaceae</taxon>
        <taxon>Lignipirellula</taxon>
    </lineage>
</organism>
<evidence type="ECO:0000313" key="4">
    <source>
        <dbReference type="Proteomes" id="UP000317648"/>
    </source>
</evidence>
<accession>A0A518DUE6</accession>
<feature type="domain" description="Mce/MlaD" evidence="2">
    <location>
        <begin position="35"/>
        <end position="110"/>
    </location>
</feature>
<keyword evidence="1" id="KW-0472">Membrane</keyword>
<protein>
    <submittedName>
        <fullName evidence="3">Mce related protein</fullName>
    </submittedName>
</protein>
<sequence>MDERILYFRVGIVILAAVIVTGILILLFGLGFQSEYKVYMIFPQAPGVSVDTPVRKSGVLIGRVSEVELLDEGGVRLTADIISSRAIKRSEVPRIGTASLLGDAVVEFVPSDTAPPSVEDYASGDVITNGIVARNPLESLNEFADMKEEISLTMKAVRDAGGSIDAAGRLVGALAENVNQKVNTNEAGMQTVMEKANKALDDFSMAMQSMNKLLGDEELQAELRRSLESFPKLFDEAELTLTSTRETLAGFDRLSAQFERVGASAERNLANLEGFTAPLGERGEEIALKIDRTLTNVDALVLDLGKFSGSLSSNQGSLGLLMNDEELYYKLNRAATNIEDASRQITPILADVRVFTDKIARDPRQLGVKGALDQRPAGAGTKMPISFSPSW</sequence>
<feature type="transmembrane region" description="Helical" evidence="1">
    <location>
        <begin position="6"/>
        <end position="30"/>
    </location>
</feature>
<proteinExistence type="predicted"/>
<dbReference type="OrthoDB" id="260338at2"/>
<dbReference type="PANTHER" id="PTHR33371:SF4">
    <property type="entry name" value="INTERMEMBRANE PHOSPHOLIPID TRANSPORT SYSTEM BINDING PROTEIN MLAD"/>
    <property type="match status" value="1"/>
</dbReference>